<feature type="non-terminal residue" evidence="2">
    <location>
        <position position="223"/>
    </location>
</feature>
<dbReference type="PANTHER" id="PTHR21859">
    <property type="entry name" value="ACROSOME-SPECIFIC PROTEIN"/>
    <property type="match status" value="1"/>
</dbReference>
<protein>
    <submittedName>
        <fullName evidence="2">Uncharacterized protein</fullName>
    </submittedName>
</protein>
<sequence length="223" mass="25074">MMVRQQEATLPLNTISTLDPTISQNNNLLPHLSQTRKPTDSFACHHAPPPLSVSPLPDCLLTVIQSKSISISLKPVPEKSSPDSPGGISTYVPTIRGSDCSNPSSSEFTYWQAHAKNMFLPTLSHSDVHQEQVYLHQPENCLWRDSATKQKEASGISFPGFIFQALLERQMEKRMDFQILEKKVKEEGPSSKQMWSEYQWTSLGDLLHPLDVQVTTASKSRWN</sequence>
<comment type="caution">
    <text evidence="2">The sequence shown here is derived from an EMBL/GenBank/DDBJ whole genome shotgun (WGS) entry which is preliminary data.</text>
</comment>
<dbReference type="PANTHER" id="PTHR21859:SF51">
    <property type="entry name" value="RIKEN CDNA 1700014D04 GENE"/>
    <property type="match status" value="1"/>
</dbReference>
<evidence type="ECO:0000313" key="2">
    <source>
        <dbReference type="EMBL" id="VCW71075.1"/>
    </source>
</evidence>
<reference evidence="2 3" key="1">
    <citation type="submission" date="2018-10" db="EMBL/GenBank/DDBJ databases">
        <authorList>
            <person name="Ekblom R."/>
            <person name="Jareborg N."/>
        </authorList>
    </citation>
    <scope>NUCLEOTIDE SEQUENCE [LARGE SCALE GENOMIC DNA]</scope>
    <source>
        <tissue evidence="2">Muscle</tissue>
    </source>
</reference>
<name>A0A9X9PXE3_GULGU</name>
<dbReference type="AlphaFoldDB" id="A0A9X9PXE3"/>
<accession>A0A9X9PXE3</accession>
<evidence type="ECO:0000256" key="1">
    <source>
        <dbReference type="ARBA" id="ARBA00035009"/>
    </source>
</evidence>
<proteinExistence type="inferred from homology"/>
<dbReference type="Proteomes" id="UP000269945">
    <property type="component" value="Unassembled WGS sequence"/>
</dbReference>
<gene>
    <name evidence="2" type="ORF">BN2614_LOCUS3</name>
</gene>
<comment type="similarity">
    <text evidence="1">Belongs to the SPATA31 family.</text>
</comment>
<organism evidence="2 3">
    <name type="scientific">Gulo gulo</name>
    <name type="common">Wolverine</name>
    <name type="synonym">Gluton</name>
    <dbReference type="NCBI Taxonomy" id="48420"/>
    <lineage>
        <taxon>Eukaryota</taxon>
        <taxon>Metazoa</taxon>
        <taxon>Chordata</taxon>
        <taxon>Craniata</taxon>
        <taxon>Vertebrata</taxon>
        <taxon>Euteleostomi</taxon>
        <taxon>Mammalia</taxon>
        <taxon>Eutheria</taxon>
        <taxon>Laurasiatheria</taxon>
        <taxon>Carnivora</taxon>
        <taxon>Caniformia</taxon>
        <taxon>Musteloidea</taxon>
        <taxon>Mustelidae</taxon>
        <taxon>Guloninae</taxon>
        <taxon>Gulo</taxon>
    </lineage>
</organism>
<keyword evidence="3" id="KW-1185">Reference proteome</keyword>
<evidence type="ECO:0000313" key="3">
    <source>
        <dbReference type="Proteomes" id="UP000269945"/>
    </source>
</evidence>
<dbReference type="EMBL" id="CYRY02006558">
    <property type="protein sequence ID" value="VCW71075.1"/>
    <property type="molecule type" value="Genomic_DNA"/>
</dbReference>